<keyword evidence="2" id="KW-1003">Cell membrane</keyword>
<dbReference type="CDD" id="cd00130">
    <property type="entry name" value="PAS"/>
    <property type="match status" value="2"/>
</dbReference>
<dbReference type="SMART" id="SM00086">
    <property type="entry name" value="PAC"/>
    <property type="match status" value="2"/>
</dbReference>
<feature type="domain" description="PAC" evidence="8">
    <location>
        <begin position="504"/>
        <end position="557"/>
    </location>
</feature>
<dbReference type="Gene3D" id="3.30.70.270">
    <property type="match status" value="1"/>
</dbReference>
<dbReference type="Pfam" id="PF00563">
    <property type="entry name" value="EAL"/>
    <property type="match status" value="1"/>
</dbReference>
<dbReference type="PANTHER" id="PTHR44757:SF2">
    <property type="entry name" value="BIOFILM ARCHITECTURE MAINTENANCE PROTEIN MBAA"/>
    <property type="match status" value="1"/>
</dbReference>
<dbReference type="SMART" id="SM00052">
    <property type="entry name" value="EAL"/>
    <property type="match status" value="1"/>
</dbReference>
<dbReference type="InterPro" id="IPR013655">
    <property type="entry name" value="PAS_fold_3"/>
</dbReference>
<evidence type="ECO:0000259" key="8">
    <source>
        <dbReference type="PROSITE" id="PS50113"/>
    </source>
</evidence>
<comment type="caution">
    <text evidence="11">The sequence shown here is derived from an EMBL/GenBank/DDBJ whole genome shotgun (WGS) entry which is preliminary data.</text>
</comment>
<dbReference type="InterPro" id="IPR001610">
    <property type="entry name" value="PAC"/>
</dbReference>
<dbReference type="Pfam" id="PF00990">
    <property type="entry name" value="GGDEF"/>
    <property type="match status" value="1"/>
</dbReference>
<comment type="subcellular location">
    <subcellularLocation>
        <location evidence="1">Cell membrane</location>
        <topology evidence="1">Multi-pass membrane protein</topology>
    </subcellularLocation>
</comment>
<dbReference type="PROSITE" id="PS50883">
    <property type="entry name" value="EAL"/>
    <property type="match status" value="1"/>
</dbReference>
<evidence type="ECO:0000313" key="11">
    <source>
        <dbReference type="EMBL" id="MCK7593196.1"/>
    </source>
</evidence>
<dbReference type="EMBL" id="JALNMH010000004">
    <property type="protein sequence ID" value="MCK7593196.1"/>
    <property type="molecule type" value="Genomic_DNA"/>
</dbReference>
<dbReference type="SUPFAM" id="SSF55785">
    <property type="entry name" value="PYP-like sensor domain (PAS domain)"/>
    <property type="match status" value="2"/>
</dbReference>
<dbReference type="InterPro" id="IPR035919">
    <property type="entry name" value="EAL_sf"/>
</dbReference>
<feature type="transmembrane region" description="Helical" evidence="6">
    <location>
        <begin position="231"/>
        <end position="252"/>
    </location>
</feature>
<feature type="transmembrane region" description="Helical" evidence="6">
    <location>
        <begin position="152"/>
        <end position="173"/>
    </location>
</feature>
<dbReference type="SMART" id="SM00267">
    <property type="entry name" value="GGDEF"/>
    <property type="match status" value="1"/>
</dbReference>
<dbReference type="PROSITE" id="PS50113">
    <property type="entry name" value="PAC"/>
    <property type="match status" value="1"/>
</dbReference>
<dbReference type="SUPFAM" id="SSF141868">
    <property type="entry name" value="EAL domain-like"/>
    <property type="match status" value="1"/>
</dbReference>
<dbReference type="Pfam" id="PF08447">
    <property type="entry name" value="PAS_3"/>
    <property type="match status" value="1"/>
</dbReference>
<dbReference type="InterPro" id="IPR000160">
    <property type="entry name" value="GGDEF_dom"/>
</dbReference>
<dbReference type="InterPro" id="IPR007895">
    <property type="entry name" value="MASE1"/>
</dbReference>
<feature type="transmembrane region" description="Helical" evidence="6">
    <location>
        <begin position="80"/>
        <end position="102"/>
    </location>
</feature>
<feature type="transmembrane region" description="Helical" evidence="6">
    <location>
        <begin position="114"/>
        <end position="140"/>
    </location>
</feature>
<dbReference type="SMART" id="SM00091">
    <property type="entry name" value="PAS"/>
    <property type="match status" value="2"/>
</dbReference>
<dbReference type="CDD" id="cd01948">
    <property type="entry name" value="EAL"/>
    <property type="match status" value="1"/>
</dbReference>
<keyword evidence="12" id="KW-1185">Reference proteome</keyword>
<evidence type="ECO:0000313" key="12">
    <source>
        <dbReference type="Proteomes" id="UP001431449"/>
    </source>
</evidence>
<reference evidence="11" key="1">
    <citation type="submission" date="2022-04" db="EMBL/GenBank/DDBJ databases">
        <title>Lysobacter sp. CAU 1642 isolated from sea sand.</title>
        <authorList>
            <person name="Kim W."/>
        </authorList>
    </citation>
    <scope>NUCLEOTIDE SEQUENCE</scope>
    <source>
        <strain evidence="11">CAU 1642</strain>
    </source>
</reference>
<dbReference type="Gene3D" id="3.20.20.450">
    <property type="entry name" value="EAL domain"/>
    <property type="match status" value="1"/>
</dbReference>
<dbReference type="Pfam" id="PF08448">
    <property type="entry name" value="PAS_4"/>
    <property type="match status" value="1"/>
</dbReference>
<feature type="transmembrane region" description="Helical" evidence="6">
    <location>
        <begin position="194"/>
        <end position="225"/>
    </location>
</feature>
<dbReference type="InterPro" id="IPR029787">
    <property type="entry name" value="Nucleotide_cyclase"/>
</dbReference>
<accession>A0ABT0GF69</accession>
<keyword evidence="4 6" id="KW-1133">Transmembrane helix</keyword>
<feature type="transmembrane region" description="Helical" evidence="6">
    <location>
        <begin position="264"/>
        <end position="286"/>
    </location>
</feature>
<evidence type="ECO:0000256" key="4">
    <source>
        <dbReference type="ARBA" id="ARBA00022989"/>
    </source>
</evidence>
<dbReference type="Gene3D" id="3.30.450.20">
    <property type="entry name" value="PAS domain"/>
    <property type="match status" value="2"/>
</dbReference>
<dbReference type="PANTHER" id="PTHR44757">
    <property type="entry name" value="DIGUANYLATE CYCLASE DGCP"/>
    <property type="match status" value="1"/>
</dbReference>
<gene>
    <name evidence="11" type="ORF">M0G41_05870</name>
</gene>
<dbReference type="Proteomes" id="UP001431449">
    <property type="component" value="Unassembled WGS sequence"/>
</dbReference>
<keyword evidence="5 6" id="KW-0472">Membrane</keyword>
<dbReference type="CDD" id="cd01949">
    <property type="entry name" value="GGDEF"/>
    <property type="match status" value="1"/>
</dbReference>
<dbReference type="PROSITE" id="PS50112">
    <property type="entry name" value="PAS"/>
    <property type="match status" value="2"/>
</dbReference>
<keyword evidence="3 6" id="KW-0812">Transmembrane</keyword>
<organism evidence="11 12">
    <name type="scientific">Pseudomarimonas salicorniae</name>
    <dbReference type="NCBI Taxonomy" id="2933270"/>
    <lineage>
        <taxon>Bacteria</taxon>
        <taxon>Pseudomonadati</taxon>
        <taxon>Pseudomonadota</taxon>
        <taxon>Gammaproteobacteria</taxon>
        <taxon>Lysobacterales</taxon>
        <taxon>Lysobacteraceae</taxon>
        <taxon>Pseudomarimonas</taxon>
    </lineage>
</organism>
<dbReference type="InterPro" id="IPR035965">
    <property type="entry name" value="PAS-like_dom_sf"/>
</dbReference>
<dbReference type="RefSeq" id="WP_248206412.1">
    <property type="nucleotide sequence ID" value="NZ_JALNMH010000004.1"/>
</dbReference>
<feature type="domain" description="PAS" evidence="7">
    <location>
        <begin position="428"/>
        <end position="500"/>
    </location>
</feature>
<evidence type="ECO:0000259" key="10">
    <source>
        <dbReference type="PROSITE" id="PS50887"/>
    </source>
</evidence>
<dbReference type="NCBIfam" id="TIGR00254">
    <property type="entry name" value="GGDEF"/>
    <property type="match status" value="1"/>
</dbReference>
<proteinExistence type="predicted"/>
<dbReference type="PROSITE" id="PS50887">
    <property type="entry name" value="GGDEF"/>
    <property type="match status" value="1"/>
</dbReference>
<feature type="domain" description="PAS" evidence="7">
    <location>
        <begin position="298"/>
        <end position="375"/>
    </location>
</feature>
<evidence type="ECO:0000256" key="6">
    <source>
        <dbReference type="SAM" id="Phobius"/>
    </source>
</evidence>
<dbReference type="InterPro" id="IPR013656">
    <property type="entry name" value="PAS_4"/>
</dbReference>
<evidence type="ECO:0000256" key="1">
    <source>
        <dbReference type="ARBA" id="ARBA00004651"/>
    </source>
</evidence>
<evidence type="ECO:0000256" key="2">
    <source>
        <dbReference type="ARBA" id="ARBA00022475"/>
    </source>
</evidence>
<feature type="domain" description="EAL" evidence="9">
    <location>
        <begin position="731"/>
        <end position="986"/>
    </location>
</feature>
<dbReference type="InterPro" id="IPR001633">
    <property type="entry name" value="EAL_dom"/>
</dbReference>
<protein>
    <submittedName>
        <fullName evidence="11">EAL domain-containing protein</fullName>
    </submittedName>
</protein>
<name>A0ABT0GF69_9GAMM</name>
<evidence type="ECO:0000259" key="9">
    <source>
        <dbReference type="PROSITE" id="PS50883"/>
    </source>
</evidence>
<dbReference type="InterPro" id="IPR000700">
    <property type="entry name" value="PAS-assoc_C"/>
</dbReference>
<evidence type="ECO:0000259" key="7">
    <source>
        <dbReference type="PROSITE" id="PS50112"/>
    </source>
</evidence>
<dbReference type="InterPro" id="IPR052155">
    <property type="entry name" value="Biofilm_reg_signaling"/>
</dbReference>
<dbReference type="InterPro" id="IPR000014">
    <property type="entry name" value="PAS"/>
</dbReference>
<evidence type="ECO:0000256" key="3">
    <source>
        <dbReference type="ARBA" id="ARBA00022692"/>
    </source>
</evidence>
<feature type="domain" description="GGDEF" evidence="10">
    <location>
        <begin position="589"/>
        <end position="722"/>
    </location>
</feature>
<evidence type="ECO:0000256" key="5">
    <source>
        <dbReference type="ARBA" id="ARBA00023136"/>
    </source>
</evidence>
<dbReference type="NCBIfam" id="TIGR00229">
    <property type="entry name" value="sensory_box"/>
    <property type="match status" value="2"/>
</dbReference>
<sequence>MRWPGGERPELGRGLVVASAYVALGVLGVSLPAIGDFVALLWLPSGIALAALRRWGRQYWPFVWLGSFAVNSWIGGDLLAGAWIASGGTAAAWVGALLLRGVRFDTDAVSARSLWWLALPVALGCSALAAINGSLALWVLGFLPASDLALGMLGWCLGDAAGVLLGGLPLLAVNREVLGRPRAWSRRFELALGFVLAIAMALSHDALAFAGVDLGVLPAALVVWMGLRFGLFHSATLATTLAATAALDLLYHQQGEAVRDFEQLFGQWIGGVSNAAVAMVIAALTATREQTLQALRLSERRYRDQIELATEAIVVFDVGAGHFVEANKPALELFGMSRAQLLSSSPATVSPPLQPDGRESEAAAAAYLEEAIAGRPVSFGWEHRRADGRPVPCEVWLSRLPDPERVLIRALLTDVTARREAERIERENEQRWALALEASGDGVWDWHIADGMEFLTPRLKAMYGYAEDELANTPHALDSRTHPDDLEEMQRAREAHFSGASPSYVNEHRIRCKDGSWKWVLSRGAVVSRDAQGRPLRMVGTHTDISERKQTEELIWRQANFDPLTGLPNRRLFRERLQAEVERCDREGGALAVMFVDLDGFKEINDTLGHEKGDQLLVEAARRIRDELRLIDVAGRLGGDEFTVLMVDRPEREEVEDLSRRLLDAVNQPFLIDQQRCFVSASIGISLYPDDARSVGELFKHADQALYAAKDRGRNRTSYFSRDLEAATEQRVRIARELRSALADSQFSLHYQPIIDLRSGVLRKVEALIRWQHPTLGQVSPAEFIPVAEQAGLINEIGDWVFETALTQAAQWRRSLHPEFQITLNVSPAQFRAEDAYLARWLQRLRAEPLPGRALVLEITEGLLLDASASPEQRLELLREAGLQVSIDDFGTGYSSLSYLHRYAIDYVKIDQSFVSGLERDPRALALCKAIIAMSHALGFQVVAEGVETGGQLALLESSGCDFAQGYYFGRPVPAADLPDSLGRIEQRLWSHSAAGAP</sequence>
<dbReference type="Pfam" id="PF05231">
    <property type="entry name" value="MASE1"/>
    <property type="match status" value="1"/>
</dbReference>
<dbReference type="SUPFAM" id="SSF55073">
    <property type="entry name" value="Nucleotide cyclase"/>
    <property type="match status" value="1"/>
</dbReference>
<feature type="transmembrane region" description="Helical" evidence="6">
    <location>
        <begin position="20"/>
        <end position="43"/>
    </location>
</feature>
<dbReference type="InterPro" id="IPR043128">
    <property type="entry name" value="Rev_trsase/Diguanyl_cyclase"/>
</dbReference>